<organism evidence="1 2">
    <name type="scientific">Pristionchus fissidentatus</name>
    <dbReference type="NCBI Taxonomy" id="1538716"/>
    <lineage>
        <taxon>Eukaryota</taxon>
        <taxon>Metazoa</taxon>
        <taxon>Ecdysozoa</taxon>
        <taxon>Nematoda</taxon>
        <taxon>Chromadorea</taxon>
        <taxon>Rhabditida</taxon>
        <taxon>Rhabditina</taxon>
        <taxon>Diplogasteromorpha</taxon>
        <taxon>Diplogasteroidea</taxon>
        <taxon>Neodiplogasteridae</taxon>
        <taxon>Pristionchus</taxon>
    </lineage>
</organism>
<dbReference type="AlphaFoldDB" id="A0AAV5USD1"/>
<proteinExistence type="predicted"/>
<dbReference type="EMBL" id="BTSY01000001">
    <property type="protein sequence ID" value="GMT09603.1"/>
    <property type="molecule type" value="Genomic_DNA"/>
</dbReference>
<comment type="caution">
    <text evidence="1">The sequence shown here is derived from an EMBL/GenBank/DDBJ whole genome shotgun (WGS) entry which is preliminary data.</text>
</comment>
<protein>
    <submittedName>
        <fullName evidence="1">Uncharacterized protein</fullName>
    </submittedName>
</protein>
<name>A0AAV5USD1_9BILA</name>
<accession>A0AAV5USD1</accession>
<gene>
    <name evidence="1" type="ORF">PFISCL1PPCAC_900</name>
</gene>
<dbReference type="Proteomes" id="UP001432322">
    <property type="component" value="Unassembled WGS sequence"/>
</dbReference>
<evidence type="ECO:0000313" key="2">
    <source>
        <dbReference type="Proteomes" id="UP001432322"/>
    </source>
</evidence>
<reference evidence="1" key="1">
    <citation type="submission" date="2023-10" db="EMBL/GenBank/DDBJ databases">
        <title>Genome assembly of Pristionchus species.</title>
        <authorList>
            <person name="Yoshida K."/>
            <person name="Sommer R.J."/>
        </authorList>
    </citation>
    <scope>NUCLEOTIDE SEQUENCE</scope>
    <source>
        <strain evidence="1">RS5133</strain>
    </source>
</reference>
<feature type="non-terminal residue" evidence="1">
    <location>
        <position position="180"/>
    </location>
</feature>
<evidence type="ECO:0000313" key="1">
    <source>
        <dbReference type="EMBL" id="GMT09603.1"/>
    </source>
</evidence>
<sequence length="180" mass="20957">MVLVHKSVLLLVRNRVLQTHISHSSYLQRAAADLRFFRDLMQKEEGKKVEKDTPKESRTTKAMKELKEKHAFNVFLAEGLVKSSKEEISNRSEEIKTYSKEILKDTVRAISFSWLLQIFKFYLRSRRVSEKGLDTEEMINDQPPPENSETLYALLSDLRRNIDGLLDPETLTNTVNMLRS</sequence>
<keyword evidence="2" id="KW-1185">Reference proteome</keyword>